<evidence type="ECO:0000313" key="3">
    <source>
        <dbReference type="Proteomes" id="UP000660675"/>
    </source>
</evidence>
<gene>
    <name evidence="2" type="ORF">GCM10015535_46620</name>
</gene>
<sequence length="154" mass="16535">MRIRSILSLAASAVAILALATPSRAAEDGAYLIRDLRSGQCLAGGKGLLGGHVEPCNPGTVWNIRNEGDGLARIVEARDEDRCLALSPLKIFPPRVWVERCGHLPDRWSIQGPDDGAPVAIALGRGEYGYLTTQGDRAILLPEGGPQWSLERLD</sequence>
<feature type="signal peptide" evidence="1">
    <location>
        <begin position="1"/>
        <end position="25"/>
    </location>
</feature>
<reference evidence="3" key="1">
    <citation type="journal article" date="2019" name="Int. J. Syst. Evol. Microbiol.">
        <title>The Global Catalogue of Microorganisms (GCM) 10K type strain sequencing project: providing services to taxonomists for standard genome sequencing and annotation.</title>
        <authorList>
            <consortium name="The Broad Institute Genomics Platform"/>
            <consortium name="The Broad Institute Genome Sequencing Center for Infectious Disease"/>
            <person name="Wu L."/>
            <person name="Ma J."/>
        </authorList>
    </citation>
    <scope>NUCLEOTIDE SEQUENCE [LARGE SCALE GENOMIC DNA]</scope>
    <source>
        <strain evidence="3">JCM 4376</strain>
    </source>
</reference>
<keyword evidence="3" id="KW-1185">Reference proteome</keyword>
<evidence type="ECO:0000256" key="1">
    <source>
        <dbReference type="SAM" id="SignalP"/>
    </source>
</evidence>
<feature type="chain" id="PRO_5045433890" description="Ricin B lectin domain-containing protein" evidence="1">
    <location>
        <begin position="26"/>
        <end position="154"/>
    </location>
</feature>
<evidence type="ECO:0008006" key="4">
    <source>
        <dbReference type="Google" id="ProtNLM"/>
    </source>
</evidence>
<protein>
    <recommendedName>
        <fullName evidence="4">Ricin B lectin domain-containing protein</fullName>
    </recommendedName>
</protein>
<dbReference type="RefSeq" id="WP_189545767.1">
    <property type="nucleotide sequence ID" value="NZ_BMTF01000016.1"/>
</dbReference>
<organism evidence="2 3">
    <name type="scientific">Streptomyces gelaticus</name>
    <dbReference type="NCBI Taxonomy" id="285446"/>
    <lineage>
        <taxon>Bacteria</taxon>
        <taxon>Bacillati</taxon>
        <taxon>Actinomycetota</taxon>
        <taxon>Actinomycetes</taxon>
        <taxon>Kitasatosporales</taxon>
        <taxon>Streptomycetaceae</taxon>
        <taxon>Streptomyces</taxon>
    </lineage>
</organism>
<name>A0ABQ2W2Z0_9ACTN</name>
<evidence type="ECO:0000313" key="2">
    <source>
        <dbReference type="EMBL" id="GGV90447.1"/>
    </source>
</evidence>
<accession>A0ABQ2W2Z0</accession>
<comment type="caution">
    <text evidence="2">The sequence shown here is derived from an EMBL/GenBank/DDBJ whole genome shotgun (WGS) entry which is preliminary data.</text>
</comment>
<proteinExistence type="predicted"/>
<keyword evidence="1" id="KW-0732">Signal</keyword>
<dbReference type="Proteomes" id="UP000660675">
    <property type="component" value="Unassembled WGS sequence"/>
</dbReference>
<dbReference type="EMBL" id="BMTF01000016">
    <property type="protein sequence ID" value="GGV90447.1"/>
    <property type="molecule type" value="Genomic_DNA"/>
</dbReference>